<sequence length="155" mass="17719">MKIVVINGPNLNFLGIREPHIYGNSSLNDLEKKIKNYSCERQIDVQFFQSNSEGALIDYLQSCYYEKVEGIIINPGAYTHYSYALSDAIKSISIPTIEVHISHIHNREEFRKHSVTASSCIGVIEGFGMESYRIALDAMLYYLEKQKSEETENEN</sequence>
<evidence type="ECO:0000313" key="2">
    <source>
        <dbReference type="Proteomes" id="UP000224460"/>
    </source>
</evidence>
<protein>
    <submittedName>
        <fullName evidence="1">Type II 3-dehydroquinate dehydratase</fullName>
    </submittedName>
</protein>
<dbReference type="EMBL" id="PEDL01000001">
    <property type="protein sequence ID" value="PHV72350.1"/>
    <property type="molecule type" value="Genomic_DNA"/>
</dbReference>
<keyword evidence="2" id="KW-1185">Reference proteome</keyword>
<gene>
    <name evidence="1" type="primary">aroQ</name>
    <name evidence="1" type="ORF">CS063_02410</name>
</gene>
<dbReference type="Proteomes" id="UP000224460">
    <property type="component" value="Unassembled WGS sequence"/>
</dbReference>
<name>A0AC61DHT9_9FIRM</name>
<accession>A0AC61DHT9</accession>
<evidence type="ECO:0000313" key="1">
    <source>
        <dbReference type="EMBL" id="PHV72350.1"/>
    </source>
</evidence>
<comment type="caution">
    <text evidence="1">The sequence shown here is derived from an EMBL/GenBank/DDBJ whole genome shotgun (WGS) entry which is preliminary data.</text>
</comment>
<reference evidence="1" key="1">
    <citation type="submission" date="2017-10" db="EMBL/GenBank/DDBJ databases">
        <title>Genome sequence of cellulolytic Lachnospiraceae bacterium XHS1971 isolated from hotspring sediment.</title>
        <authorList>
            <person name="Vasudevan G."/>
            <person name="Joshi A.J."/>
            <person name="Hivarkar S."/>
            <person name="Lanjekar V.B."/>
            <person name="Dhakephalkar P.K."/>
            <person name="Dagar S."/>
        </authorList>
    </citation>
    <scope>NUCLEOTIDE SEQUENCE</scope>
    <source>
        <strain evidence="1">XHS1971</strain>
    </source>
</reference>
<organism evidence="1 2">
    <name type="scientific">Sporanaerobium hydrogeniformans</name>
    <dbReference type="NCBI Taxonomy" id="3072179"/>
    <lineage>
        <taxon>Bacteria</taxon>
        <taxon>Bacillati</taxon>
        <taxon>Bacillota</taxon>
        <taxon>Clostridia</taxon>
        <taxon>Lachnospirales</taxon>
        <taxon>Lachnospiraceae</taxon>
        <taxon>Sporanaerobium</taxon>
    </lineage>
</organism>
<proteinExistence type="predicted"/>